<gene>
    <name evidence="3" type="ORF">J2X11_000036</name>
</gene>
<dbReference type="Pfam" id="PF03795">
    <property type="entry name" value="YCII"/>
    <property type="match status" value="1"/>
</dbReference>
<comment type="caution">
    <text evidence="3">The sequence shown here is derived from an EMBL/GenBank/DDBJ whole genome shotgun (WGS) entry which is preliminary data.</text>
</comment>
<dbReference type="InterPro" id="IPR011008">
    <property type="entry name" value="Dimeric_a/b-barrel"/>
</dbReference>
<dbReference type="PANTHER" id="PTHR35174">
    <property type="entry name" value="BLL7171 PROTEIN-RELATED"/>
    <property type="match status" value="1"/>
</dbReference>
<evidence type="ECO:0000256" key="1">
    <source>
        <dbReference type="ARBA" id="ARBA00007689"/>
    </source>
</evidence>
<accession>A0ABU1UJ33</accession>
<dbReference type="EMBL" id="JAVDWH010000001">
    <property type="protein sequence ID" value="MDR7085197.1"/>
    <property type="molecule type" value="Genomic_DNA"/>
</dbReference>
<keyword evidence="4" id="KW-1185">Reference proteome</keyword>
<reference evidence="3 4" key="1">
    <citation type="submission" date="2023-07" db="EMBL/GenBank/DDBJ databases">
        <title>Sorghum-associated microbial communities from plants grown in Nebraska, USA.</title>
        <authorList>
            <person name="Schachtman D."/>
        </authorList>
    </citation>
    <scope>NUCLEOTIDE SEQUENCE [LARGE SCALE GENOMIC DNA]</scope>
    <source>
        <strain evidence="3 4">BE248</strain>
    </source>
</reference>
<dbReference type="Gene3D" id="3.30.70.1060">
    <property type="entry name" value="Dimeric alpha+beta barrel"/>
    <property type="match status" value="1"/>
</dbReference>
<proteinExistence type="inferred from homology"/>
<evidence type="ECO:0000313" key="4">
    <source>
        <dbReference type="Proteomes" id="UP001257739"/>
    </source>
</evidence>
<name>A0ABU1UJ33_9ACTN</name>
<evidence type="ECO:0000259" key="2">
    <source>
        <dbReference type="Pfam" id="PF03795"/>
    </source>
</evidence>
<dbReference type="RefSeq" id="WP_309965052.1">
    <property type="nucleotide sequence ID" value="NZ_JAVDWH010000001.1"/>
</dbReference>
<evidence type="ECO:0000313" key="3">
    <source>
        <dbReference type="EMBL" id="MDR7085197.1"/>
    </source>
</evidence>
<feature type="domain" description="YCII-related" evidence="2">
    <location>
        <begin position="1"/>
        <end position="93"/>
    </location>
</feature>
<protein>
    <recommendedName>
        <fullName evidence="2">YCII-related domain-containing protein</fullName>
    </recommendedName>
</protein>
<dbReference type="SUPFAM" id="SSF54909">
    <property type="entry name" value="Dimeric alpha+beta barrel"/>
    <property type="match status" value="1"/>
</dbReference>
<dbReference type="InterPro" id="IPR005545">
    <property type="entry name" value="YCII"/>
</dbReference>
<dbReference type="Proteomes" id="UP001257739">
    <property type="component" value="Unassembled WGS sequence"/>
</dbReference>
<sequence length="124" mass="13498">MKYLVLIHLDEYVTEAPPEALLDAMVAHVADETHARVVTDAGLAPTAESIRVVPRGGKITTIDGPFAEAKEVVGGFIMIDAPTREDAEAWTRGFVELHVANWPEIPDSFFTELRQVAGSLSDPE</sequence>
<organism evidence="3 4">
    <name type="scientific">Aeromicrobium panaciterrae</name>
    <dbReference type="NCBI Taxonomy" id="363861"/>
    <lineage>
        <taxon>Bacteria</taxon>
        <taxon>Bacillati</taxon>
        <taxon>Actinomycetota</taxon>
        <taxon>Actinomycetes</taxon>
        <taxon>Propionibacteriales</taxon>
        <taxon>Nocardioidaceae</taxon>
        <taxon>Aeromicrobium</taxon>
    </lineage>
</organism>
<comment type="similarity">
    <text evidence="1">Belongs to the YciI family.</text>
</comment>